<dbReference type="EMBL" id="DTLB01000022">
    <property type="protein sequence ID" value="HFW32055.1"/>
    <property type="molecule type" value="Genomic_DNA"/>
</dbReference>
<dbReference type="GO" id="GO:0006537">
    <property type="term" value="P:glutamate biosynthetic process"/>
    <property type="evidence" value="ECO:0007669"/>
    <property type="project" value="InterPro"/>
</dbReference>
<dbReference type="AlphaFoldDB" id="A0A7C3MCC4"/>
<organism evidence="3">
    <name type="scientific">Archaeoglobus fulgidus</name>
    <dbReference type="NCBI Taxonomy" id="2234"/>
    <lineage>
        <taxon>Archaea</taxon>
        <taxon>Methanobacteriati</taxon>
        <taxon>Methanobacteriota</taxon>
        <taxon>Archaeoglobi</taxon>
        <taxon>Archaeoglobales</taxon>
        <taxon>Archaeoglobaceae</taxon>
        <taxon>Archaeoglobus</taxon>
    </lineage>
</organism>
<feature type="domain" description="Glutamate synthase" evidence="2">
    <location>
        <begin position="287"/>
        <end position="396"/>
    </location>
</feature>
<evidence type="ECO:0000259" key="2">
    <source>
        <dbReference type="Pfam" id="PF01645"/>
    </source>
</evidence>
<dbReference type="InterPro" id="IPR002932">
    <property type="entry name" value="Glu_synthdom"/>
</dbReference>
<accession>A0A7C3MCC4</accession>
<sequence>MERVMKNSSYINAMSTTGTRTRVRDVNPQSGMCPLCVRDCPFLCEIGLSAFRGREVLYPDPEYFGESTASSLKDYGLDWSHFNIMARLIGADGIETDPDKMLFPNVSVESSIGGIKVKMPLAIGAYGSTDVARKYWDGVAVGSALAGVILIVGENVCGVDPKSEFKDGKVVRSPEMERRIKLFKEFWDGKYGDIAVQTNVEDQRLGVDEYVVSKLEVNIVERKWGQGAKAIGGEIRVNSIERAIELKKRGYLVIPDPEDPDVQQAFKHGLFKTFERHSRVGSPLRGDVVEDVERLREMGAKVVTIKTGAYRPADVAWTMKVASEAKVDYITFDGAGGGTGMSPVPMMNEMGIPTVYLEALVIKAARMLKEQGKYVPDISMAGGFINETQIFKAIAMSNFGDGPFIKTVTTGRSPLTAVMKASYFCELAENGKLPKEFARKYGETPDKFFILADDLKAKYGDKVGKEIPWSAVGLYTYIERMKDGLKQLLAGARKFRLDLIDRSDLAALTPLASEVTGIPMVHEVDSALFEVIMGLDGEGLEKIHRYL</sequence>
<proteinExistence type="inferred from homology"/>
<name>A0A7C3MCC4_ARCFL</name>
<dbReference type="InterPro" id="IPR013785">
    <property type="entry name" value="Aldolase_TIM"/>
</dbReference>
<dbReference type="Gene3D" id="3.20.20.70">
    <property type="entry name" value="Aldolase class I"/>
    <property type="match status" value="1"/>
</dbReference>
<protein>
    <submittedName>
        <fullName evidence="3">FMN-binding glutamate synthase family protein</fullName>
    </submittedName>
</protein>
<dbReference type="GO" id="GO:0015930">
    <property type="term" value="F:glutamate synthase activity"/>
    <property type="evidence" value="ECO:0007669"/>
    <property type="project" value="InterPro"/>
</dbReference>
<comment type="caution">
    <text evidence="3">The sequence shown here is derived from an EMBL/GenBank/DDBJ whole genome shotgun (WGS) entry which is preliminary data.</text>
</comment>
<gene>
    <name evidence="3" type="ORF">ENW66_03760</name>
</gene>
<comment type="similarity">
    <text evidence="1">Belongs to the glutamate synthase family.</text>
</comment>
<dbReference type="SUPFAM" id="SSF51395">
    <property type="entry name" value="FMN-linked oxidoreductases"/>
    <property type="match status" value="1"/>
</dbReference>
<dbReference type="Pfam" id="PF01645">
    <property type="entry name" value="Glu_synthase"/>
    <property type="match status" value="1"/>
</dbReference>
<evidence type="ECO:0000313" key="3">
    <source>
        <dbReference type="EMBL" id="HFW32055.1"/>
    </source>
</evidence>
<reference evidence="3" key="1">
    <citation type="journal article" date="2020" name="mSystems">
        <title>Genome- and Community-Level Interaction Insights into Carbon Utilization and Element Cycling Functions of Hydrothermarchaeota in Hydrothermal Sediment.</title>
        <authorList>
            <person name="Zhou Z."/>
            <person name="Liu Y."/>
            <person name="Xu W."/>
            <person name="Pan J."/>
            <person name="Luo Z.H."/>
            <person name="Li M."/>
        </authorList>
    </citation>
    <scope>NUCLEOTIDE SEQUENCE [LARGE SCALE GENOMIC DNA]</scope>
    <source>
        <strain evidence="3">SpSt-87</strain>
    </source>
</reference>
<evidence type="ECO:0000256" key="1">
    <source>
        <dbReference type="ARBA" id="ARBA00009716"/>
    </source>
</evidence>